<dbReference type="InterPro" id="IPR016177">
    <property type="entry name" value="DNA-bd_dom_sf"/>
</dbReference>
<reference evidence="9" key="1">
    <citation type="journal article" date="2017" name="Cell">
        <title>Insights into land plant evolution garnered from the Marchantia polymorpha genome.</title>
        <authorList>
            <person name="Bowman J.L."/>
            <person name="Kohchi T."/>
            <person name="Yamato K.T."/>
            <person name="Jenkins J."/>
            <person name="Shu S."/>
            <person name="Ishizaki K."/>
            <person name="Yamaoka S."/>
            <person name="Nishihama R."/>
            <person name="Nakamura Y."/>
            <person name="Berger F."/>
            <person name="Adam C."/>
            <person name="Aki S.S."/>
            <person name="Althoff F."/>
            <person name="Araki T."/>
            <person name="Arteaga-Vazquez M.A."/>
            <person name="Balasubrmanian S."/>
            <person name="Barry K."/>
            <person name="Bauer D."/>
            <person name="Boehm C.R."/>
            <person name="Briginshaw L."/>
            <person name="Caballero-Perez J."/>
            <person name="Catarino B."/>
            <person name="Chen F."/>
            <person name="Chiyoda S."/>
            <person name="Chovatia M."/>
            <person name="Davies K.M."/>
            <person name="Delmans M."/>
            <person name="Demura T."/>
            <person name="Dierschke T."/>
            <person name="Dolan L."/>
            <person name="Dorantes-Acosta A.E."/>
            <person name="Eklund D.M."/>
            <person name="Florent S.N."/>
            <person name="Flores-Sandoval E."/>
            <person name="Fujiyama A."/>
            <person name="Fukuzawa H."/>
            <person name="Galik B."/>
            <person name="Grimanelli D."/>
            <person name="Grimwood J."/>
            <person name="Grossniklaus U."/>
            <person name="Hamada T."/>
            <person name="Haseloff J."/>
            <person name="Hetherington A.J."/>
            <person name="Higo A."/>
            <person name="Hirakawa Y."/>
            <person name="Hundley H.N."/>
            <person name="Ikeda Y."/>
            <person name="Inoue K."/>
            <person name="Inoue S.I."/>
            <person name="Ishida S."/>
            <person name="Jia Q."/>
            <person name="Kakita M."/>
            <person name="Kanazawa T."/>
            <person name="Kawai Y."/>
            <person name="Kawashima T."/>
            <person name="Kennedy M."/>
            <person name="Kinose K."/>
            <person name="Kinoshita T."/>
            <person name="Kohara Y."/>
            <person name="Koide E."/>
            <person name="Komatsu K."/>
            <person name="Kopischke S."/>
            <person name="Kubo M."/>
            <person name="Kyozuka J."/>
            <person name="Lagercrantz U."/>
            <person name="Lin S.S."/>
            <person name="Lindquist E."/>
            <person name="Lipzen A.M."/>
            <person name="Lu C.W."/>
            <person name="De Luna E."/>
            <person name="Martienssen R.A."/>
            <person name="Minamino N."/>
            <person name="Mizutani M."/>
            <person name="Mizutani M."/>
            <person name="Mochizuki N."/>
            <person name="Monte I."/>
            <person name="Mosher R."/>
            <person name="Nagasaki H."/>
            <person name="Nakagami H."/>
            <person name="Naramoto S."/>
            <person name="Nishitani K."/>
            <person name="Ohtani M."/>
            <person name="Okamoto T."/>
            <person name="Okumura M."/>
            <person name="Phillips J."/>
            <person name="Pollak B."/>
            <person name="Reinders A."/>
            <person name="Rovekamp M."/>
            <person name="Sano R."/>
            <person name="Sawa S."/>
            <person name="Schmid M.W."/>
            <person name="Shirakawa M."/>
            <person name="Solano R."/>
            <person name="Spunde A."/>
            <person name="Suetsugu N."/>
            <person name="Sugano S."/>
            <person name="Sugiyama A."/>
            <person name="Sun R."/>
            <person name="Suzuki Y."/>
            <person name="Takenaka M."/>
            <person name="Takezawa D."/>
            <person name="Tomogane H."/>
            <person name="Tsuzuki M."/>
            <person name="Ueda T."/>
            <person name="Umeda M."/>
            <person name="Ward J.M."/>
            <person name="Watanabe Y."/>
            <person name="Yazaki K."/>
            <person name="Yokoyama R."/>
            <person name="Yoshitake Y."/>
            <person name="Yotsui I."/>
            <person name="Zachgo S."/>
            <person name="Schmutz J."/>
        </authorList>
    </citation>
    <scope>NUCLEOTIDE SEQUENCE [LARGE SCALE GENOMIC DNA]</scope>
    <source>
        <strain evidence="9">Tak-1</strain>
    </source>
</reference>
<comment type="subcellular location">
    <subcellularLocation>
        <location evidence="1">Nucleus</location>
    </subcellularLocation>
</comment>
<dbReference type="GO" id="GO:0003700">
    <property type="term" value="F:DNA-binding transcription factor activity"/>
    <property type="evidence" value="ECO:0007669"/>
    <property type="project" value="InterPro"/>
</dbReference>
<protein>
    <recommendedName>
        <fullName evidence="7">AP2/ERF domain-containing protein</fullName>
    </recommendedName>
</protein>
<sequence>MRGMSFLDYRQFLRDTSRKADCILMCKSSKGILIDANGKWEVKYCSKNHQHKSQYTLVGWFDTEEEAVRAYNKTALQHGDERAIVRSFFKKKTGYARVASPTRDDSGTTIENTERTLTLAHPASNNSHSSKEEVTSASHPRASCWERATDASQRDASGSMEACARDDKNDDTEMHDASVNVSVLPQQTDGSSLSDPDELEDAHLQMQEECQGRSQFTDAEIKLFNLFPGGTPLDYSLEVPTFDFFPAEPLSTDNQDVSGLTHLKREGPFEIDLTL</sequence>
<dbReference type="GO" id="GO:0005634">
    <property type="term" value="C:nucleus"/>
    <property type="evidence" value="ECO:0007669"/>
    <property type="project" value="UniProtKB-SubCell"/>
</dbReference>
<dbReference type="PROSITE" id="PS51032">
    <property type="entry name" value="AP2_ERF"/>
    <property type="match status" value="1"/>
</dbReference>
<feature type="domain" description="AP2/ERF" evidence="7">
    <location>
        <begin position="28"/>
        <end position="89"/>
    </location>
</feature>
<dbReference type="InterPro" id="IPR036955">
    <property type="entry name" value="AP2/ERF_dom_sf"/>
</dbReference>
<evidence type="ECO:0000256" key="3">
    <source>
        <dbReference type="ARBA" id="ARBA00023125"/>
    </source>
</evidence>
<dbReference type="EMBL" id="KZ772814">
    <property type="protein sequence ID" value="PTQ29316.1"/>
    <property type="molecule type" value="Genomic_DNA"/>
</dbReference>
<keyword evidence="9" id="KW-1185">Reference proteome</keyword>
<dbReference type="Gene3D" id="3.30.730.10">
    <property type="entry name" value="AP2/ERF domain"/>
    <property type="match status" value="1"/>
</dbReference>
<dbReference type="GO" id="GO:0003677">
    <property type="term" value="F:DNA binding"/>
    <property type="evidence" value="ECO:0007669"/>
    <property type="project" value="UniProtKB-KW"/>
</dbReference>
<dbReference type="Gramene" id="Mp6g16820.1">
    <property type="protein sequence ID" value="Mp6g16820.1.cds"/>
    <property type="gene ID" value="Mp6g16820"/>
</dbReference>
<proteinExistence type="predicted"/>
<evidence type="ECO:0000256" key="5">
    <source>
        <dbReference type="ARBA" id="ARBA00023242"/>
    </source>
</evidence>
<evidence type="ECO:0000259" key="7">
    <source>
        <dbReference type="PROSITE" id="PS51032"/>
    </source>
</evidence>
<keyword evidence="5" id="KW-0539">Nucleus</keyword>
<keyword evidence="3" id="KW-0238">DNA-binding</keyword>
<keyword evidence="2" id="KW-0805">Transcription regulation</keyword>
<evidence type="ECO:0000256" key="4">
    <source>
        <dbReference type="ARBA" id="ARBA00023163"/>
    </source>
</evidence>
<dbReference type="Proteomes" id="UP000244005">
    <property type="component" value="Unassembled WGS sequence"/>
</dbReference>
<feature type="region of interest" description="Disordered" evidence="6">
    <location>
        <begin position="99"/>
        <end position="173"/>
    </location>
</feature>
<name>A0A2R6W638_MARPO</name>
<keyword evidence="4" id="KW-0804">Transcription</keyword>
<organism evidence="8 9">
    <name type="scientific">Marchantia polymorpha</name>
    <name type="common">Common liverwort</name>
    <name type="synonym">Marchantia aquatica</name>
    <dbReference type="NCBI Taxonomy" id="3197"/>
    <lineage>
        <taxon>Eukaryota</taxon>
        <taxon>Viridiplantae</taxon>
        <taxon>Streptophyta</taxon>
        <taxon>Embryophyta</taxon>
        <taxon>Marchantiophyta</taxon>
        <taxon>Marchantiopsida</taxon>
        <taxon>Marchantiidae</taxon>
        <taxon>Marchantiales</taxon>
        <taxon>Marchantiaceae</taxon>
        <taxon>Marchantia</taxon>
    </lineage>
</organism>
<accession>A0A2R6W638</accession>
<evidence type="ECO:0000313" key="9">
    <source>
        <dbReference type="Proteomes" id="UP000244005"/>
    </source>
</evidence>
<dbReference type="SUPFAM" id="SSF54171">
    <property type="entry name" value="DNA-binding domain"/>
    <property type="match status" value="1"/>
</dbReference>
<dbReference type="AlphaFoldDB" id="A0A2R6W638"/>
<feature type="compositionally biased region" description="Basic and acidic residues" evidence="6">
    <location>
        <begin position="163"/>
        <end position="173"/>
    </location>
</feature>
<evidence type="ECO:0000256" key="1">
    <source>
        <dbReference type="ARBA" id="ARBA00004123"/>
    </source>
</evidence>
<evidence type="ECO:0000256" key="6">
    <source>
        <dbReference type="SAM" id="MobiDB-lite"/>
    </source>
</evidence>
<dbReference type="InterPro" id="IPR001471">
    <property type="entry name" value="AP2/ERF_dom"/>
</dbReference>
<evidence type="ECO:0000313" key="8">
    <source>
        <dbReference type="EMBL" id="PTQ29316.1"/>
    </source>
</evidence>
<evidence type="ECO:0000256" key="2">
    <source>
        <dbReference type="ARBA" id="ARBA00023015"/>
    </source>
</evidence>
<gene>
    <name evidence="8" type="ORF">MARPO_0144s0033</name>
</gene>